<gene>
    <name evidence="1" type="ORF">ZOSMA_12G00190</name>
</gene>
<dbReference type="Proteomes" id="UP000036987">
    <property type="component" value="Unassembled WGS sequence"/>
</dbReference>
<protein>
    <submittedName>
        <fullName evidence="1">Uncharacterized protein</fullName>
    </submittedName>
</protein>
<keyword evidence="2" id="KW-1185">Reference proteome</keyword>
<organism evidence="1 2">
    <name type="scientific">Zostera marina</name>
    <name type="common">Eelgrass</name>
    <dbReference type="NCBI Taxonomy" id="29655"/>
    <lineage>
        <taxon>Eukaryota</taxon>
        <taxon>Viridiplantae</taxon>
        <taxon>Streptophyta</taxon>
        <taxon>Embryophyta</taxon>
        <taxon>Tracheophyta</taxon>
        <taxon>Spermatophyta</taxon>
        <taxon>Magnoliopsida</taxon>
        <taxon>Liliopsida</taxon>
        <taxon>Zosteraceae</taxon>
        <taxon>Zostera</taxon>
    </lineage>
</organism>
<evidence type="ECO:0000313" key="2">
    <source>
        <dbReference type="Proteomes" id="UP000036987"/>
    </source>
</evidence>
<comment type="caution">
    <text evidence="1">The sequence shown here is derived from an EMBL/GenBank/DDBJ whole genome shotgun (WGS) entry which is preliminary data.</text>
</comment>
<accession>A0A0K9Q1J9</accession>
<evidence type="ECO:0000313" key="1">
    <source>
        <dbReference type="EMBL" id="KMZ74335.1"/>
    </source>
</evidence>
<name>A0A0K9Q1J9_ZOSMR</name>
<sequence>MSKYLDYFRKHRNRIVKYQIAIICWRAAGESPEAGAKNLTGLGRKREALGLVSRFLRFRQKSQSQRLLRTHLISWNKYLFINFIGVSEIL</sequence>
<dbReference type="AlphaFoldDB" id="A0A0K9Q1J9"/>
<reference evidence="2" key="1">
    <citation type="journal article" date="2016" name="Nature">
        <title>The genome of the seagrass Zostera marina reveals angiosperm adaptation to the sea.</title>
        <authorList>
            <person name="Olsen J.L."/>
            <person name="Rouze P."/>
            <person name="Verhelst B."/>
            <person name="Lin Y.-C."/>
            <person name="Bayer T."/>
            <person name="Collen J."/>
            <person name="Dattolo E."/>
            <person name="De Paoli E."/>
            <person name="Dittami S."/>
            <person name="Maumus F."/>
            <person name="Michel G."/>
            <person name="Kersting A."/>
            <person name="Lauritano C."/>
            <person name="Lohaus R."/>
            <person name="Toepel M."/>
            <person name="Tonon T."/>
            <person name="Vanneste K."/>
            <person name="Amirebrahimi M."/>
            <person name="Brakel J."/>
            <person name="Bostroem C."/>
            <person name="Chovatia M."/>
            <person name="Grimwood J."/>
            <person name="Jenkins J.W."/>
            <person name="Jueterbock A."/>
            <person name="Mraz A."/>
            <person name="Stam W.T."/>
            <person name="Tice H."/>
            <person name="Bornberg-Bauer E."/>
            <person name="Green P.J."/>
            <person name="Pearson G.A."/>
            <person name="Procaccini G."/>
            <person name="Duarte C.M."/>
            <person name="Schmutz J."/>
            <person name="Reusch T.B.H."/>
            <person name="Van de Peer Y."/>
        </authorList>
    </citation>
    <scope>NUCLEOTIDE SEQUENCE [LARGE SCALE GENOMIC DNA]</scope>
    <source>
        <strain evidence="2">cv. Finnish</strain>
    </source>
</reference>
<dbReference type="EMBL" id="LFYR01000338">
    <property type="protein sequence ID" value="KMZ74335.1"/>
    <property type="molecule type" value="Genomic_DNA"/>
</dbReference>
<proteinExistence type="predicted"/>